<evidence type="ECO:0000256" key="1">
    <source>
        <dbReference type="ARBA" id="ARBA00011066"/>
    </source>
</evidence>
<dbReference type="NCBIfam" id="TIGR00746">
    <property type="entry name" value="arcC"/>
    <property type="match status" value="1"/>
</dbReference>
<feature type="domain" description="Aspartate/glutamate/uridylate kinase" evidence="6">
    <location>
        <begin position="1"/>
        <end position="273"/>
    </location>
</feature>
<evidence type="ECO:0000256" key="3">
    <source>
        <dbReference type="ARBA" id="ARBA00022777"/>
    </source>
</evidence>
<feature type="compositionally biased region" description="Basic residues" evidence="5">
    <location>
        <begin position="311"/>
        <end position="320"/>
    </location>
</feature>
<gene>
    <name evidence="7" type="primary">arcC</name>
    <name evidence="7" type="ORF">IHE55_28210</name>
</gene>
<reference evidence="7 8" key="1">
    <citation type="submission" date="2020-09" db="EMBL/GenBank/DDBJ databases">
        <title>Biosynthesis of the nuclear factor of activated T cells inhibitor NFAT-133 and its congeners in Streptomyces pactum.</title>
        <authorList>
            <person name="Zhou W."/>
            <person name="Posri P."/>
            <person name="Abugrain M.E."/>
            <person name="Weisberg A.J."/>
            <person name="Chang J.H."/>
            <person name="Mahmud T."/>
        </authorList>
    </citation>
    <scope>NUCLEOTIDE SEQUENCE [LARGE SCALE GENOMIC DNA]</scope>
    <source>
        <strain evidence="7 8">ATCC 27456</strain>
    </source>
</reference>
<evidence type="ECO:0000313" key="7">
    <source>
        <dbReference type="EMBL" id="MBH5338464.1"/>
    </source>
</evidence>
<evidence type="ECO:0000256" key="2">
    <source>
        <dbReference type="ARBA" id="ARBA00022679"/>
    </source>
</evidence>
<dbReference type="CDD" id="cd04235">
    <property type="entry name" value="AAK_CK"/>
    <property type="match status" value="1"/>
</dbReference>
<sequence>MRIVIALGGNALLRRGERPDAATQLANVRAAVRALAPIAHRHEVVITHGNGPQVGVLALESAADRSLSSPYPFDVLGAETQGMIGYWLLQSLQNALPGRQICALLNQTLVSATDPAFADPTKFVGPVYGRAEAEQLAAERGWTVKRDGDHWRRVVPSPRPQRVVETRLIRLLLASGAVAVCAGGGGVPVIRDDTGHLSGVEAVVDKDLTAALLAEALEADALLLLTDVPHVERDHGTPHAAPITHTTPAELRGHDFPAGSMGPKVEAACRFVELTGDMAAIGALQDAQAILDGTAGTIVTPPRPLPGSRPPTRHWTRHDHAHPAVRPGHRRPPAAPGVPGGASASPRPSPSWRSSPSRCGR</sequence>
<dbReference type="EMBL" id="JACYXC010000001">
    <property type="protein sequence ID" value="MBH5338464.1"/>
    <property type="molecule type" value="Genomic_DNA"/>
</dbReference>
<keyword evidence="3 7" id="KW-0418">Kinase</keyword>
<dbReference type="PRINTS" id="PR01469">
    <property type="entry name" value="CARBMTKINASE"/>
</dbReference>
<keyword evidence="8" id="KW-1185">Reference proteome</keyword>
<dbReference type="Proteomes" id="UP000807371">
    <property type="component" value="Unassembled WGS sequence"/>
</dbReference>
<evidence type="ECO:0000256" key="5">
    <source>
        <dbReference type="SAM" id="MobiDB-lite"/>
    </source>
</evidence>
<dbReference type="Pfam" id="PF00696">
    <property type="entry name" value="AA_kinase"/>
    <property type="match status" value="1"/>
</dbReference>
<proteinExistence type="inferred from homology"/>
<keyword evidence="2 7" id="KW-0808">Transferase</keyword>
<dbReference type="NCBIfam" id="NF009008">
    <property type="entry name" value="PRK12354.1"/>
    <property type="match status" value="1"/>
</dbReference>
<dbReference type="InterPro" id="IPR036393">
    <property type="entry name" value="AceGlu_kinase-like_sf"/>
</dbReference>
<dbReference type="PIRSF" id="PIRSF000723">
    <property type="entry name" value="Carbamate_kin"/>
    <property type="match status" value="1"/>
</dbReference>
<comment type="similarity">
    <text evidence="1">Belongs to the carbamate kinase family.</text>
</comment>
<dbReference type="SUPFAM" id="SSF53633">
    <property type="entry name" value="Carbamate kinase-like"/>
    <property type="match status" value="1"/>
</dbReference>
<dbReference type="GO" id="GO:0008804">
    <property type="term" value="F:carbamate kinase activity"/>
    <property type="evidence" value="ECO:0007669"/>
    <property type="project" value="UniProtKB-EC"/>
</dbReference>
<feature type="region of interest" description="Disordered" evidence="5">
    <location>
        <begin position="295"/>
        <end position="361"/>
    </location>
</feature>
<evidence type="ECO:0000259" key="6">
    <source>
        <dbReference type="Pfam" id="PF00696"/>
    </source>
</evidence>
<accession>A0ABS0NTU7</accession>
<protein>
    <recommendedName>
        <fullName evidence="4">Carbamate kinase</fullName>
        <ecNumber evidence="4">2.7.2.2</ecNumber>
    </recommendedName>
</protein>
<dbReference type="InterPro" id="IPR003964">
    <property type="entry name" value="Carb_kinase"/>
</dbReference>
<feature type="compositionally biased region" description="Low complexity" evidence="5">
    <location>
        <begin position="341"/>
        <end position="361"/>
    </location>
</feature>
<comment type="caution">
    <text evidence="7">The sequence shown here is derived from an EMBL/GenBank/DDBJ whole genome shotgun (WGS) entry which is preliminary data.</text>
</comment>
<dbReference type="InterPro" id="IPR001048">
    <property type="entry name" value="Asp/Glu/Uridylate_kinase"/>
</dbReference>
<evidence type="ECO:0000256" key="4">
    <source>
        <dbReference type="NCBIfam" id="TIGR00746"/>
    </source>
</evidence>
<name>A0ABS0NTU7_9ACTN</name>
<dbReference type="Gene3D" id="3.40.1160.10">
    <property type="entry name" value="Acetylglutamate kinase-like"/>
    <property type="match status" value="1"/>
</dbReference>
<dbReference type="EC" id="2.7.2.2" evidence="4"/>
<dbReference type="PANTHER" id="PTHR30409">
    <property type="entry name" value="CARBAMATE KINASE"/>
    <property type="match status" value="1"/>
</dbReference>
<dbReference type="PANTHER" id="PTHR30409:SF1">
    <property type="entry name" value="CARBAMATE KINASE-RELATED"/>
    <property type="match status" value="1"/>
</dbReference>
<evidence type="ECO:0000313" key="8">
    <source>
        <dbReference type="Proteomes" id="UP000807371"/>
    </source>
</evidence>
<organism evidence="7 8">
    <name type="scientific">Streptomyces pactum</name>
    <dbReference type="NCBI Taxonomy" id="68249"/>
    <lineage>
        <taxon>Bacteria</taxon>
        <taxon>Bacillati</taxon>
        <taxon>Actinomycetota</taxon>
        <taxon>Actinomycetes</taxon>
        <taxon>Kitasatosporales</taxon>
        <taxon>Streptomycetaceae</taxon>
        <taxon>Streptomyces</taxon>
    </lineage>
</organism>